<dbReference type="PANTHER" id="PTHR31080:SF161">
    <property type="entry name" value="OS10G0508700 PROTEIN"/>
    <property type="match status" value="1"/>
</dbReference>
<dbReference type="Proteomes" id="UP000639772">
    <property type="component" value="Chromosome 12"/>
</dbReference>
<dbReference type="AlphaFoldDB" id="A0A835UGT9"/>
<dbReference type="CDD" id="cd15798">
    <property type="entry name" value="PMEI-like_3"/>
    <property type="match status" value="1"/>
</dbReference>
<dbReference type="FunFam" id="1.20.140.40:FF:000006">
    <property type="entry name" value="Pectinesterase inhibitor 3"/>
    <property type="match status" value="1"/>
</dbReference>
<dbReference type="Gene3D" id="1.20.140.40">
    <property type="entry name" value="Invertase/pectin methylesterase inhibitor family protein"/>
    <property type="match status" value="1"/>
</dbReference>
<comment type="caution">
    <text evidence="8">The sequence shown here is derived from an EMBL/GenBank/DDBJ whole genome shotgun (WGS) entry which is preliminary data.</text>
</comment>
<dbReference type="InterPro" id="IPR051955">
    <property type="entry name" value="PME_Inhibitor"/>
</dbReference>
<dbReference type="Pfam" id="PF04043">
    <property type="entry name" value="PMEI"/>
    <property type="match status" value="1"/>
</dbReference>
<dbReference type="EMBL" id="JADCNM010000012">
    <property type="protein sequence ID" value="KAG0458861.1"/>
    <property type="molecule type" value="Genomic_DNA"/>
</dbReference>
<gene>
    <name evidence="8" type="ORF">HPP92_021989</name>
</gene>
<dbReference type="GO" id="GO:0005576">
    <property type="term" value="C:extracellular region"/>
    <property type="evidence" value="ECO:0007669"/>
    <property type="project" value="UniProtKB-SubCell"/>
</dbReference>
<evidence type="ECO:0000256" key="5">
    <source>
        <dbReference type="ARBA" id="ARBA00038471"/>
    </source>
</evidence>
<feature type="domain" description="Pectinesterase inhibitor" evidence="7">
    <location>
        <begin position="35"/>
        <end position="187"/>
    </location>
</feature>
<dbReference type="SMART" id="SM00856">
    <property type="entry name" value="PMEI"/>
    <property type="match status" value="1"/>
</dbReference>
<dbReference type="InterPro" id="IPR006501">
    <property type="entry name" value="Pectinesterase_inhib_dom"/>
</dbReference>
<accession>A0A835UGT9</accession>
<evidence type="ECO:0000256" key="3">
    <source>
        <dbReference type="ARBA" id="ARBA00022729"/>
    </source>
</evidence>
<keyword evidence="4" id="KW-1015">Disulfide bond</keyword>
<evidence type="ECO:0000313" key="8">
    <source>
        <dbReference type="EMBL" id="KAG0458861.1"/>
    </source>
</evidence>
<proteinExistence type="inferred from homology"/>
<evidence type="ECO:0000259" key="7">
    <source>
        <dbReference type="SMART" id="SM00856"/>
    </source>
</evidence>
<dbReference type="SUPFAM" id="SSF101148">
    <property type="entry name" value="Plant invertase/pectin methylesterase inhibitor"/>
    <property type="match status" value="1"/>
</dbReference>
<evidence type="ECO:0000256" key="4">
    <source>
        <dbReference type="ARBA" id="ARBA00023157"/>
    </source>
</evidence>
<dbReference type="PANTHER" id="PTHR31080">
    <property type="entry name" value="PECTINESTERASE INHIBITOR-LIKE"/>
    <property type="match status" value="1"/>
</dbReference>
<keyword evidence="2" id="KW-0964">Secreted</keyword>
<reference evidence="8 9" key="1">
    <citation type="journal article" date="2020" name="Nat. Food">
        <title>A phased Vanilla planifolia genome enables genetic improvement of flavour and production.</title>
        <authorList>
            <person name="Hasing T."/>
            <person name="Tang H."/>
            <person name="Brym M."/>
            <person name="Khazi F."/>
            <person name="Huang T."/>
            <person name="Chambers A.H."/>
        </authorList>
    </citation>
    <scope>NUCLEOTIDE SEQUENCE [LARGE SCALE GENOMIC DNA]</scope>
    <source>
        <tissue evidence="8">Leaf</tissue>
    </source>
</reference>
<evidence type="ECO:0000313" key="9">
    <source>
        <dbReference type="Proteomes" id="UP000639772"/>
    </source>
</evidence>
<comment type="similarity">
    <text evidence="5">Belongs to the PMEI family.</text>
</comment>
<name>A0A835UGT9_VANPL</name>
<evidence type="ECO:0000256" key="6">
    <source>
        <dbReference type="SAM" id="SignalP"/>
    </source>
</evidence>
<organism evidence="8 9">
    <name type="scientific">Vanilla planifolia</name>
    <name type="common">Vanilla</name>
    <dbReference type="NCBI Taxonomy" id="51239"/>
    <lineage>
        <taxon>Eukaryota</taxon>
        <taxon>Viridiplantae</taxon>
        <taxon>Streptophyta</taxon>
        <taxon>Embryophyta</taxon>
        <taxon>Tracheophyta</taxon>
        <taxon>Spermatophyta</taxon>
        <taxon>Magnoliopsida</taxon>
        <taxon>Liliopsida</taxon>
        <taxon>Asparagales</taxon>
        <taxon>Orchidaceae</taxon>
        <taxon>Vanilloideae</taxon>
        <taxon>Vanilleae</taxon>
        <taxon>Vanilla</taxon>
    </lineage>
</organism>
<protein>
    <recommendedName>
        <fullName evidence="7">Pectinesterase inhibitor domain-containing protein</fullName>
    </recommendedName>
</protein>
<feature type="chain" id="PRO_5032850045" description="Pectinesterase inhibitor domain-containing protein" evidence="6">
    <location>
        <begin position="26"/>
        <end position="199"/>
    </location>
</feature>
<dbReference type="NCBIfam" id="TIGR01614">
    <property type="entry name" value="PME_inhib"/>
    <property type="match status" value="1"/>
</dbReference>
<evidence type="ECO:0000256" key="1">
    <source>
        <dbReference type="ARBA" id="ARBA00004239"/>
    </source>
</evidence>
<dbReference type="GO" id="GO:0004857">
    <property type="term" value="F:enzyme inhibitor activity"/>
    <property type="evidence" value="ECO:0007669"/>
    <property type="project" value="InterPro"/>
</dbReference>
<keyword evidence="3 6" id="KW-0732">Signal</keyword>
<feature type="signal peptide" evidence="6">
    <location>
        <begin position="1"/>
        <end position="25"/>
    </location>
</feature>
<evidence type="ECO:0000256" key="2">
    <source>
        <dbReference type="ARBA" id="ARBA00022525"/>
    </source>
</evidence>
<sequence length="199" mass="20735">MSAARRLVPAVLGLIVVLSSHGGRALPMTPNGRTTNTEFIRSACSSTTYPELCFSSLSSYASAVKSSPMLLAHAALSIALHGARSASTAVKAASSGRVNPRVAAALRDCMEILGDSIDELRQSLVEMENLRGKDVGYQINSIQTWVSAALTDDDTCMDGVVSSGDIKTVVRGRVVNVAHLTSNALALINAFASAQSSAP</sequence>
<comment type="subcellular location">
    <subcellularLocation>
        <location evidence="1">Secreted</location>
        <location evidence="1">Extracellular space</location>
    </subcellularLocation>
</comment>
<dbReference type="InterPro" id="IPR035513">
    <property type="entry name" value="Invertase/methylesterase_inhib"/>
</dbReference>
<dbReference type="OrthoDB" id="1430376at2759"/>